<keyword evidence="3" id="KW-1185">Reference proteome</keyword>
<organism evidence="2 3">
    <name type="scientific">Monopterus albus</name>
    <name type="common">Swamp eel</name>
    <dbReference type="NCBI Taxonomy" id="43700"/>
    <lineage>
        <taxon>Eukaryota</taxon>
        <taxon>Metazoa</taxon>
        <taxon>Chordata</taxon>
        <taxon>Craniata</taxon>
        <taxon>Vertebrata</taxon>
        <taxon>Euteleostomi</taxon>
        <taxon>Actinopterygii</taxon>
        <taxon>Neopterygii</taxon>
        <taxon>Teleostei</taxon>
        <taxon>Neoteleostei</taxon>
        <taxon>Acanthomorphata</taxon>
        <taxon>Anabantaria</taxon>
        <taxon>Synbranchiformes</taxon>
        <taxon>Synbranchidae</taxon>
        <taxon>Monopterus</taxon>
    </lineage>
</organism>
<evidence type="ECO:0000313" key="3">
    <source>
        <dbReference type="Proteomes" id="UP000261600"/>
    </source>
</evidence>
<dbReference type="Gene3D" id="2.60.120.590">
    <property type="entry name" value="Alpha-ketoglutarate-dependent dioxygenase AlkB-like"/>
    <property type="match status" value="1"/>
</dbReference>
<dbReference type="GO" id="GO:0005759">
    <property type="term" value="C:mitochondrial matrix"/>
    <property type="evidence" value="ECO:0007669"/>
    <property type="project" value="TreeGrafter"/>
</dbReference>
<dbReference type="SUPFAM" id="SSF51197">
    <property type="entry name" value="Clavaminate synthase-like"/>
    <property type="match status" value="1"/>
</dbReference>
<dbReference type="InterPro" id="IPR037151">
    <property type="entry name" value="AlkB-like_sf"/>
</dbReference>
<reference evidence="2" key="2">
    <citation type="submission" date="2025-09" db="UniProtKB">
        <authorList>
            <consortium name="Ensembl"/>
        </authorList>
    </citation>
    <scope>IDENTIFICATION</scope>
</reference>
<dbReference type="PANTHER" id="PTHR21052">
    <property type="entry name" value="SPERMATOGENESIS ASSOCIATED 11-RELATED"/>
    <property type="match status" value="1"/>
</dbReference>
<dbReference type="GO" id="GO:0006631">
    <property type="term" value="P:fatty acid metabolic process"/>
    <property type="evidence" value="ECO:0007669"/>
    <property type="project" value="TreeGrafter"/>
</dbReference>
<protein>
    <submittedName>
        <fullName evidence="2">Uncharacterized protein</fullName>
    </submittedName>
</protein>
<accession>A0A3Q3KI69</accession>
<dbReference type="InterPro" id="IPR032870">
    <property type="entry name" value="ALKBH7-like"/>
</dbReference>
<dbReference type="GO" id="GO:0006974">
    <property type="term" value="P:DNA damage response"/>
    <property type="evidence" value="ECO:0007669"/>
    <property type="project" value="InterPro"/>
</dbReference>
<proteinExistence type="predicted"/>
<dbReference type="STRING" id="43700.ENSMALP00000029033"/>
<reference evidence="2" key="1">
    <citation type="submission" date="2025-08" db="UniProtKB">
        <authorList>
            <consortium name="Ensembl"/>
        </authorList>
    </citation>
    <scope>IDENTIFICATION</scope>
</reference>
<dbReference type="Proteomes" id="UP000261600">
    <property type="component" value="Unplaced"/>
</dbReference>
<dbReference type="Ensembl" id="ENSMALT00000029556.1">
    <property type="protein sequence ID" value="ENSMALP00000029033.1"/>
    <property type="gene ID" value="ENSMALG00000020080.1"/>
</dbReference>
<dbReference type="PANTHER" id="PTHR21052:SF0">
    <property type="entry name" value="ALPHA-KETOGLUTARATE-DEPENDENT DIOXYGENASE ALKB HOMOLOG 7, MITOCHONDRIAL"/>
    <property type="match status" value="1"/>
</dbReference>
<evidence type="ECO:0000256" key="1">
    <source>
        <dbReference type="ARBA" id="ARBA00001954"/>
    </source>
</evidence>
<dbReference type="AlphaFoldDB" id="A0A3Q3KI69"/>
<sequence length="253" mass="29013">LLSCLCLRIKVHVPSYAPTVSCATSHCGGLIHSARKHSIPNSSRELVQRLGTQVEVRTAFITEEEERGFLRELEPGLKKKRYEFDHWDDAIHGYRETERVRWGAACEEVLNRVRSVAFPEGSPLLRPVHVLDLDKTGYIKPHMDSVKFCGSTIAGVCLLSDSIMRLVKEDCKEEWLDLLLPQRSLLYKYIYQIVLIALAVATQSSQECHMHLSLKWKFYPNQKPTRVESGIISSFRMVYVGPCFPPQYGYHYN</sequence>
<comment type="cofactor">
    <cofactor evidence="1">
        <name>Fe(2+)</name>
        <dbReference type="ChEBI" id="CHEBI:29033"/>
    </cofactor>
</comment>
<evidence type="ECO:0000313" key="2">
    <source>
        <dbReference type="Ensembl" id="ENSMALP00000029033.1"/>
    </source>
</evidence>
<name>A0A3Q3KI69_MONAL</name>